<evidence type="ECO:0000256" key="4">
    <source>
        <dbReference type="ARBA" id="ARBA00023136"/>
    </source>
</evidence>
<feature type="compositionally biased region" description="Basic residues" evidence="6">
    <location>
        <begin position="272"/>
        <end position="284"/>
    </location>
</feature>
<evidence type="ECO:0000313" key="10">
    <source>
        <dbReference type="Proteomes" id="UP000278143"/>
    </source>
</evidence>
<evidence type="ECO:0000313" key="9">
    <source>
        <dbReference type="EMBL" id="RKP25214.1"/>
    </source>
</evidence>
<dbReference type="PANTHER" id="PTHR31679:SF2">
    <property type="entry name" value="PEROXISOMAL MEMBRANE PROTEIN PEX30-RELATED"/>
    <property type="match status" value="1"/>
</dbReference>
<organism evidence="9 10">
    <name type="scientific">Syncephalis pseudoplumigaleata</name>
    <dbReference type="NCBI Taxonomy" id="1712513"/>
    <lineage>
        <taxon>Eukaryota</taxon>
        <taxon>Fungi</taxon>
        <taxon>Fungi incertae sedis</taxon>
        <taxon>Zoopagomycota</taxon>
        <taxon>Zoopagomycotina</taxon>
        <taxon>Zoopagomycetes</taxon>
        <taxon>Zoopagales</taxon>
        <taxon>Piptocephalidaceae</taxon>
        <taxon>Syncephalis</taxon>
    </lineage>
</organism>
<keyword evidence="3 7" id="KW-1133">Transmembrane helix</keyword>
<feature type="region of interest" description="Disordered" evidence="6">
    <location>
        <begin position="265"/>
        <end position="374"/>
    </location>
</feature>
<feature type="compositionally biased region" description="Low complexity" evidence="6">
    <location>
        <begin position="285"/>
        <end position="301"/>
    </location>
</feature>
<evidence type="ECO:0000256" key="5">
    <source>
        <dbReference type="SAM" id="Coils"/>
    </source>
</evidence>
<dbReference type="Pfam" id="PF06398">
    <property type="entry name" value="Pex24p"/>
    <property type="match status" value="2"/>
</dbReference>
<dbReference type="InterPro" id="IPR052646">
    <property type="entry name" value="Peroxisomal_PEX28-32"/>
</dbReference>
<feature type="domain" description="TECPR1-like DysF" evidence="8">
    <location>
        <begin position="36"/>
        <end position="221"/>
    </location>
</feature>
<feature type="compositionally biased region" description="Low complexity" evidence="6">
    <location>
        <begin position="14"/>
        <end position="26"/>
    </location>
</feature>
<keyword evidence="2 7" id="KW-0812">Transmembrane</keyword>
<feature type="compositionally biased region" description="Low complexity" evidence="6">
    <location>
        <begin position="357"/>
        <end position="367"/>
    </location>
</feature>
<dbReference type="GO" id="GO:0012505">
    <property type="term" value="C:endomembrane system"/>
    <property type="evidence" value="ECO:0007669"/>
    <property type="project" value="UniProtKB-SubCell"/>
</dbReference>
<feature type="domain" description="TECPR1-like DysF" evidence="8">
    <location>
        <begin position="412"/>
        <end position="583"/>
    </location>
</feature>
<reference evidence="10" key="1">
    <citation type="journal article" date="2018" name="Nat. Microbiol.">
        <title>Leveraging single-cell genomics to expand the fungal tree of life.</title>
        <authorList>
            <person name="Ahrendt S.R."/>
            <person name="Quandt C.A."/>
            <person name="Ciobanu D."/>
            <person name="Clum A."/>
            <person name="Salamov A."/>
            <person name="Andreopoulos B."/>
            <person name="Cheng J.F."/>
            <person name="Woyke T."/>
            <person name="Pelin A."/>
            <person name="Henrissat B."/>
            <person name="Reynolds N.K."/>
            <person name="Benny G.L."/>
            <person name="Smith M.E."/>
            <person name="James T.Y."/>
            <person name="Grigoriev I.V."/>
        </authorList>
    </citation>
    <scope>NUCLEOTIDE SEQUENCE [LARGE SCALE GENOMIC DNA]</scope>
    <source>
        <strain evidence="10">Benny S71-1</strain>
    </source>
</reference>
<evidence type="ECO:0000259" key="8">
    <source>
        <dbReference type="Pfam" id="PF06398"/>
    </source>
</evidence>
<proteinExistence type="predicted"/>
<dbReference type="GO" id="GO:0007031">
    <property type="term" value="P:peroxisome organization"/>
    <property type="evidence" value="ECO:0007669"/>
    <property type="project" value="UniProtKB-ARBA"/>
</dbReference>
<evidence type="ECO:0000256" key="1">
    <source>
        <dbReference type="ARBA" id="ARBA00004308"/>
    </source>
</evidence>
<evidence type="ECO:0000256" key="7">
    <source>
        <dbReference type="SAM" id="Phobius"/>
    </source>
</evidence>
<feature type="compositionally biased region" description="Polar residues" evidence="6">
    <location>
        <begin position="345"/>
        <end position="356"/>
    </location>
</feature>
<dbReference type="Proteomes" id="UP000278143">
    <property type="component" value="Unassembled WGS sequence"/>
</dbReference>
<keyword evidence="5" id="KW-0175">Coiled coil</keyword>
<dbReference type="EMBL" id="KZ989839">
    <property type="protein sequence ID" value="RKP25214.1"/>
    <property type="molecule type" value="Genomic_DNA"/>
</dbReference>
<keyword evidence="10" id="KW-1185">Reference proteome</keyword>
<keyword evidence="4 7" id="KW-0472">Membrane</keyword>
<evidence type="ECO:0000256" key="2">
    <source>
        <dbReference type="ARBA" id="ARBA00022692"/>
    </source>
</evidence>
<comment type="subcellular location">
    <subcellularLocation>
        <location evidence="1">Endomembrane system</location>
    </subcellularLocation>
</comment>
<sequence length="593" mass="66784">MATAVSVMPEAPPSTTSTSTTSSSSISSVNTRLPVTLASTPFALTRLLLELAPAFRAVDWLLDILDWRQPSRSLLVLALWWIVCALSEWIYIYLLHWLVAGSFLWWYWQRRQVKPTAPHTAVDAHGTPIVSASPVRDDAEDLRAVSRTLDALNARLGRLRLRMKRMAARADLAAGDLLRWWLYSYPPWCLFNYQCGPRWSVAVLGGLLIGWRSPWVQFMYRFITSWVPRLLSRCQRRLAEREQHPLYVPFIQAVSLVAQASGIELRRGTPSRQHRQHRQRRRRSSSSTSSASTSSSTSSSARTDKAQTSPTADAMLPIPEEPRDEPQDTTCPDAQAKLHGRALSATASEQSLDEQTASSVSSSSASSDVDDPLFNSLSLDAQEHDRLPASGDEDEQPVSRGLRALLSHREGVDVDVDDDDEEDEAMLLSMHAGLTHRIILLEHQRWWVGLGWLTRFLPFDPYPWTDEDGHEAPSCDQFALPAPTTIDLLPKRQLGLSTGQIGQVDTAIATASEHGSNGNDDSGHRATQQTLGWKWIDAQWQIDQDTTPHLIDADGWSYADNLWSGWRSAPWMRAYTRRRRWWRRAMLVALEQP</sequence>
<feature type="coiled-coil region" evidence="5">
    <location>
        <begin position="142"/>
        <end position="169"/>
    </location>
</feature>
<dbReference type="OrthoDB" id="5586090at2759"/>
<evidence type="ECO:0000256" key="3">
    <source>
        <dbReference type="ARBA" id="ARBA00022989"/>
    </source>
</evidence>
<feature type="transmembrane region" description="Helical" evidence="7">
    <location>
        <begin position="75"/>
        <end position="108"/>
    </location>
</feature>
<evidence type="ECO:0000256" key="6">
    <source>
        <dbReference type="SAM" id="MobiDB-lite"/>
    </source>
</evidence>
<accession>A0A4P9YYS6</accession>
<dbReference type="PANTHER" id="PTHR31679">
    <property type="entry name" value="PEROXISOMAL MEMBRANE PROTEIN PEX30-RELATED"/>
    <property type="match status" value="1"/>
</dbReference>
<protein>
    <submittedName>
        <fullName evidence="9">Integral peroxisomal membrane peroxin-domain-containing protein</fullName>
    </submittedName>
</protein>
<name>A0A4P9YYS6_9FUNG</name>
<gene>
    <name evidence="9" type="ORF">SYNPS1DRAFT_29049</name>
</gene>
<dbReference type="InterPro" id="IPR010482">
    <property type="entry name" value="TECPR1-like_DysF"/>
</dbReference>
<dbReference type="AlphaFoldDB" id="A0A4P9YYS6"/>
<feature type="region of interest" description="Disordered" evidence="6">
    <location>
        <begin position="1"/>
        <end position="26"/>
    </location>
</feature>
<dbReference type="GO" id="GO:0005778">
    <property type="term" value="C:peroxisomal membrane"/>
    <property type="evidence" value="ECO:0007669"/>
    <property type="project" value="TreeGrafter"/>
</dbReference>